<keyword evidence="8" id="KW-1185">Reference proteome</keyword>
<dbReference type="WBParaSite" id="TCLT_0000543401-mRNA-1">
    <property type="protein sequence ID" value="TCLT_0000543401-mRNA-1"/>
    <property type="gene ID" value="TCLT_0000543401"/>
</dbReference>
<evidence type="ECO:0000256" key="4">
    <source>
        <dbReference type="ARBA" id="ARBA00022777"/>
    </source>
</evidence>
<dbReference type="Pfam" id="PF16575">
    <property type="entry name" value="CLP1_P"/>
    <property type="match status" value="1"/>
</dbReference>
<gene>
    <name evidence="7" type="ORF">TCLT_LOCUS5423</name>
</gene>
<dbReference type="OrthoDB" id="2405412at2759"/>
<dbReference type="PANTHER" id="PTHR12755">
    <property type="entry name" value="CLEAVAGE/POLYADENYLATION FACTOR IA SUBUNIT CLP1P"/>
    <property type="match status" value="1"/>
</dbReference>
<dbReference type="EMBL" id="UYYF01004339">
    <property type="protein sequence ID" value="VDN02670.1"/>
    <property type="molecule type" value="Genomic_DNA"/>
</dbReference>
<dbReference type="GO" id="GO:0000448">
    <property type="term" value="P:cleavage in ITS2 between 5.8S rRNA and LSU-rRNA of tricistronic rRNA transcript (SSU-rRNA, 5.8S rRNA, LSU-rRNA)"/>
    <property type="evidence" value="ECO:0007669"/>
    <property type="project" value="TreeGrafter"/>
</dbReference>
<dbReference type="InterPro" id="IPR045116">
    <property type="entry name" value="Clp1/Grc3"/>
</dbReference>
<keyword evidence="3" id="KW-0547">Nucleotide-binding</keyword>
<evidence type="ECO:0000313" key="8">
    <source>
        <dbReference type="Proteomes" id="UP000276776"/>
    </source>
</evidence>
<sequence length="525" mass="59114">MVLFGKVLSKGYEFEAGAYAKERFIKVAAPYSVGPPAQFVSCMGKPPNRYRIKWRVKEITDSVDSVLDIFEEGDSLLLFQFNFSKICACFRELHGQIFFLPPDSKDCLSIGPLCTALLTEYPPLYKGTTANNIAELVNRIFKRYSEGKRSIVMVIGSKNTGKSMLTRLLANSFIGSNHPAVYILDCDVGQPEMSPPGCISLIKLSSPLLGVPIFHQRIVLLDTYFYGDITINCDSDLYLDILRKLLKRFQDCSPSSSVLLINTCGWVEGKGVSLLDRMLKLFDPDFVFNFVTPAGPNYEVCQVTANGSKKPAVFCAAAVEKFMHLHSSPSMLRSLRLTSYMLHACPSPTIKSFADATPFAVSFRDIALLVNSNELFPDTHIFAVLNCTLVALCVRDDVTDLMNRERLFNNKDMPVLLNPRDREPLLVVGYGFIRAIDLEQYIFYIITPLELSTCQKVNVLARGLNIDLPQCFFVSQRKAAVPYVVRERSSTFHSELFKKLKTKSSFHRKRFLKSQNQVVVQKVKK</sequence>
<dbReference type="GO" id="GO:0051731">
    <property type="term" value="F:polynucleotide 5'-hydroxyl-kinase activity"/>
    <property type="evidence" value="ECO:0007669"/>
    <property type="project" value="InterPro"/>
</dbReference>
<evidence type="ECO:0000256" key="1">
    <source>
        <dbReference type="ARBA" id="ARBA00011003"/>
    </source>
</evidence>
<dbReference type="PANTHER" id="PTHR12755:SF3">
    <property type="entry name" value="POLYNUCLEOTIDE 5'-HYDROXYL-KINASE NOL9"/>
    <property type="match status" value="1"/>
</dbReference>
<evidence type="ECO:0000259" key="6">
    <source>
        <dbReference type="Pfam" id="PF16575"/>
    </source>
</evidence>
<dbReference type="GO" id="GO:0005730">
    <property type="term" value="C:nucleolus"/>
    <property type="evidence" value="ECO:0007669"/>
    <property type="project" value="UniProtKB-SubCell"/>
</dbReference>
<keyword evidence="4" id="KW-0418">Kinase</keyword>
<dbReference type="Gene3D" id="3.40.50.300">
    <property type="entry name" value="P-loop containing nucleotide triphosphate hydrolases"/>
    <property type="match status" value="1"/>
</dbReference>
<dbReference type="OMA" id="HGQIFFL"/>
<evidence type="ECO:0000313" key="9">
    <source>
        <dbReference type="WBParaSite" id="TCLT_0000543401-mRNA-1"/>
    </source>
</evidence>
<accession>A0A0N5CYB7</accession>
<keyword evidence="2" id="KW-0808">Transferase</keyword>
<dbReference type="SUPFAM" id="SSF52540">
    <property type="entry name" value="P-loop containing nucleoside triphosphate hydrolases"/>
    <property type="match status" value="1"/>
</dbReference>
<comment type="similarity">
    <text evidence="1">Belongs to the Clp1 family. NOL9/GRC3 subfamily.</text>
</comment>
<protein>
    <submittedName>
        <fullName evidence="9">CLP1_P domain-containing protein</fullName>
    </submittedName>
</protein>
<dbReference type="STRING" id="103827.A0A0N5CYB7"/>
<evidence type="ECO:0000256" key="3">
    <source>
        <dbReference type="ARBA" id="ARBA00022741"/>
    </source>
</evidence>
<dbReference type="Proteomes" id="UP000276776">
    <property type="component" value="Unassembled WGS sequence"/>
</dbReference>
<dbReference type="GO" id="GO:0005524">
    <property type="term" value="F:ATP binding"/>
    <property type="evidence" value="ECO:0007669"/>
    <property type="project" value="UniProtKB-KW"/>
</dbReference>
<evidence type="ECO:0000256" key="2">
    <source>
        <dbReference type="ARBA" id="ARBA00022679"/>
    </source>
</evidence>
<dbReference type="AlphaFoldDB" id="A0A0N5CYB7"/>
<reference evidence="7 8" key="2">
    <citation type="submission" date="2018-11" db="EMBL/GenBank/DDBJ databases">
        <authorList>
            <consortium name="Pathogen Informatics"/>
        </authorList>
    </citation>
    <scope>NUCLEOTIDE SEQUENCE [LARGE SCALE GENOMIC DNA]</scope>
</reference>
<dbReference type="InterPro" id="IPR027417">
    <property type="entry name" value="P-loop_NTPase"/>
</dbReference>
<evidence type="ECO:0000313" key="7">
    <source>
        <dbReference type="EMBL" id="VDN02670.1"/>
    </source>
</evidence>
<organism evidence="9">
    <name type="scientific">Thelazia callipaeda</name>
    <name type="common">Oriental eyeworm</name>
    <name type="synonym">Parasitic nematode</name>
    <dbReference type="NCBI Taxonomy" id="103827"/>
    <lineage>
        <taxon>Eukaryota</taxon>
        <taxon>Metazoa</taxon>
        <taxon>Ecdysozoa</taxon>
        <taxon>Nematoda</taxon>
        <taxon>Chromadorea</taxon>
        <taxon>Rhabditida</taxon>
        <taxon>Spirurina</taxon>
        <taxon>Spiruromorpha</taxon>
        <taxon>Thelazioidea</taxon>
        <taxon>Thelaziidae</taxon>
        <taxon>Thelazia</taxon>
    </lineage>
</organism>
<name>A0A0N5CYB7_THECL</name>
<proteinExistence type="inferred from homology"/>
<dbReference type="InterPro" id="IPR032319">
    <property type="entry name" value="CLP1_P"/>
</dbReference>
<evidence type="ECO:0000256" key="5">
    <source>
        <dbReference type="ARBA" id="ARBA00022840"/>
    </source>
</evidence>
<reference evidence="9" key="1">
    <citation type="submission" date="2017-02" db="UniProtKB">
        <authorList>
            <consortium name="WormBaseParasite"/>
        </authorList>
    </citation>
    <scope>IDENTIFICATION</scope>
</reference>
<feature type="domain" description="Clp1 P-loop" evidence="6">
    <location>
        <begin position="156"/>
        <end position="306"/>
    </location>
</feature>
<keyword evidence="5" id="KW-0067">ATP-binding</keyword>